<evidence type="ECO:0000313" key="1">
    <source>
        <dbReference type="EMBL" id="TGO85874.1"/>
    </source>
</evidence>
<sequence length="90" mass="9939">MAPIEHSIATSDGKEVTSVPDGEMKDVVIEIRLFGFRALVVIVENYRKDTCEMTPSCEHSGVKVSFAQKHPDDVPGVRYKATETAFSPLE</sequence>
<name>A0A4Z1KQ17_9HELO</name>
<protein>
    <submittedName>
        <fullName evidence="1">Uncharacterized protein</fullName>
    </submittedName>
</protein>
<accession>A0A4Z1KQ17</accession>
<reference evidence="1 2" key="1">
    <citation type="submission" date="2017-12" db="EMBL/GenBank/DDBJ databases">
        <title>Comparative genomics of Botrytis spp.</title>
        <authorList>
            <person name="Valero-Jimenez C.A."/>
            <person name="Tapia P."/>
            <person name="Veloso J."/>
            <person name="Silva-Moreno E."/>
            <person name="Staats M."/>
            <person name="Valdes J.H."/>
            <person name="Van Kan J.A.L."/>
        </authorList>
    </citation>
    <scope>NUCLEOTIDE SEQUENCE [LARGE SCALE GENOMIC DNA]</scope>
    <source>
        <strain evidence="1 2">MUCL3349</strain>
    </source>
</reference>
<dbReference type="Proteomes" id="UP000297280">
    <property type="component" value="Unassembled WGS sequence"/>
</dbReference>
<organism evidence="1 2">
    <name type="scientific">Botrytis porri</name>
    <dbReference type="NCBI Taxonomy" id="87229"/>
    <lineage>
        <taxon>Eukaryota</taxon>
        <taxon>Fungi</taxon>
        <taxon>Dikarya</taxon>
        <taxon>Ascomycota</taxon>
        <taxon>Pezizomycotina</taxon>
        <taxon>Leotiomycetes</taxon>
        <taxon>Helotiales</taxon>
        <taxon>Sclerotiniaceae</taxon>
        <taxon>Botrytis</taxon>
    </lineage>
</organism>
<proteinExistence type="predicted"/>
<gene>
    <name evidence="1" type="ORF">BPOR_0356g00070</name>
</gene>
<evidence type="ECO:0000313" key="2">
    <source>
        <dbReference type="Proteomes" id="UP000297280"/>
    </source>
</evidence>
<comment type="caution">
    <text evidence="1">The sequence shown here is derived from an EMBL/GenBank/DDBJ whole genome shotgun (WGS) entry which is preliminary data.</text>
</comment>
<dbReference type="AlphaFoldDB" id="A0A4Z1KQ17"/>
<dbReference type="EMBL" id="PQXO01000355">
    <property type="protein sequence ID" value="TGO85874.1"/>
    <property type="molecule type" value="Genomic_DNA"/>
</dbReference>
<keyword evidence="2" id="KW-1185">Reference proteome</keyword>
<dbReference type="OrthoDB" id="3530994at2759"/>